<accession>A0A1S8GNU2</accession>
<evidence type="ECO:0000256" key="7">
    <source>
        <dbReference type="ARBA" id="ARBA00023136"/>
    </source>
</evidence>
<dbReference type="Pfam" id="PF02405">
    <property type="entry name" value="MlaE"/>
    <property type="match status" value="1"/>
</dbReference>
<dbReference type="OrthoDB" id="9806241at2"/>
<comment type="function">
    <text evidence="1">Could be part of an ABC transporter complex.</text>
</comment>
<dbReference type="NCBIfam" id="TIGR00056">
    <property type="entry name" value="MlaE family lipid ABC transporter permease subunit"/>
    <property type="match status" value="1"/>
</dbReference>
<gene>
    <name evidence="9" type="ORF">AL01_07235</name>
</gene>
<comment type="caution">
    <text evidence="8">Lacks conserved residue(s) required for the propagation of feature annotation.</text>
</comment>
<dbReference type="InterPro" id="IPR030802">
    <property type="entry name" value="Permease_MalE"/>
</dbReference>
<feature type="transmembrane region" description="Helical" evidence="8">
    <location>
        <begin position="41"/>
        <end position="74"/>
    </location>
</feature>
<dbReference type="PANTHER" id="PTHR30188:SF4">
    <property type="entry name" value="PROTEIN TRIGALACTOSYLDIACYLGLYCEROL 1, CHLOROPLASTIC"/>
    <property type="match status" value="1"/>
</dbReference>
<keyword evidence="8" id="KW-1003">Cell membrane</keyword>
<feature type="transmembrane region" description="Helical" evidence="8">
    <location>
        <begin position="150"/>
        <end position="180"/>
    </location>
</feature>
<dbReference type="STRING" id="1539051.AL01_07235"/>
<dbReference type="EMBL" id="JATM01000004">
    <property type="protein sequence ID" value="OOL17760.1"/>
    <property type="molecule type" value="Genomic_DNA"/>
</dbReference>
<feature type="transmembrane region" description="Helical" evidence="8">
    <location>
        <begin position="232"/>
        <end position="254"/>
    </location>
</feature>
<dbReference type="RefSeq" id="WP_077396760.1">
    <property type="nucleotide sequence ID" value="NZ_JATM01000004.1"/>
</dbReference>
<protein>
    <submittedName>
        <fullName evidence="9">ABC transporter permease</fullName>
    </submittedName>
</protein>
<reference evidence="9 10" key="1">
    <citation type="journal article" date="2016" name="PLoS ONE">
        <title>Whole-Genome Sequence Analysis of Bombella intestini LMG 28161T, a Novel Acetic Acid Bacterium Isolated from the Crop of a Red-Tailed Bumble Bee, Bombus lapidarius.</title>
        <authorList>
            <person name="Li L."/>
            <person name="Illeghems K."/>
            <person name="Van Kerrebroeck S."/>
            <person name="Borremans W."/>
            <person name="Cleenwerck I."/>
            <person name="Smagghe G."/>
            <person name="De Vuyst L."/>
            <person name="Vandamme P."/>
        </authorList>
    </citation>
    <scope>NUCLEOTIDE SEQUENCE [LARGE SCALE GENOMIC DNA]</scope>
    <source>
        <strain evidence="9 10">R-52487</strain>
    </source>
</reference>
<evidence type="ECO:0000256" key="3">
    <source>
        <dbReference type="ARBA" id="ARBA00007556"/>
    </source>
</evidence>
<keyword evidence="10" id="KW-1185">Reference proteome</keyword>
<sequence length="261" mass="27041">MRALSLPFIFLGRSVLGGLHHAGALSLFALRGLAGIFRLPIYGQIILSCLVEIGFLSLPVVALTAIFSGAVIALQSYSGFSQYHAQNAVGGIVVMAITKELGPVLAGLMVAGRIGAAIAAQIGAMRVTDQIDALSTLATDPIKYLVTPRLLAGILALPFLVLIADILGVAGGFIVAVSKLGFSPALYIHSTYASLHSHDVLVGLLKAAVFGFLIALLGCYEGYHSRGGAEGVGRAATATVVTASILILAFDYLLTDLFFTA</sequence>
<dbReference type="GO" id="GO:0005548">
    <property type="term" value="F:phospholipid transporter activity"/>
    <property type="evidence" value="ECO:0007669"/>
    <property type="project" value="TreeGrafter"/>
</dbReference>
<evidence type="ECO:0000313" key="9">
    <source>
        <dbReference type="EMBL" id="OOL17760.1"/>
    </source>
</evidence>
<evidence type="ECO:0000256" key="6">
    <source>
        <dbReference type="ARBA" id="ARBA00022989"/>
    </source>
</evidence>
<dbReference type="GO" id="GO:0043190">
    <property type="term" value="C:ATP-binding cassette (ABC) transporter complex"/>
    <property type="evidence" value="ECO:0007669"/>
    <property type="project" value="InterPro"/>
</dbReference>
<evidence type="ECO:0000256" key="4">
    <source>
        <dbReference type="ARBA" id="ARBA00022448"/>
    </source>
</evidence>
<evidence type="ECO:0000256" key="8">
    <source>
        <dbReference type="RuleBase" id="RU362044"/>
    </source>
</evidence>
<comment type="subcellular location">
    <subcellularLocation>
        <location evidence="8">Cell inner membrane</location>
        <topology evidence="8">Multi-pass membrane protein</topology>
    </subcellularLocation>
    <subcellularLocation>
        <location evidence="2">Membrane</location>
        <topology evidence="2">Multi-pass membrane protein</topology>
    </subcellularLocation>
</comment>
<comment type="similarity">
    <text evidence="3 8">Belongs to the MlaE permease family.</text>
</comment>
<name>A0A1S8GNU2_9PROT</name>
<feature type="transmembrane region" description="Helical" evidence="8">
    <location>
        <begin position="200"/>
        <end position="220"/>
    </location>
</feature>
<keyword evidence="8" id="KW-0997">Cell inner membrane</keyword>
<keyword evidence="6 8" id="KW-1133">Transmembrane helix</keyword>
<dbReference type="PANTHER" id="PTHR30188">
    <property type="entry name" value="ABC TRANSPORTER PERMEASE PROTEIN-RELATED"/>
    <property type="match status" value="1"/>
</dbReference>
<proteinExistence type="inferred from homology"/>
<dbReference type="AlphaFoldDB" id="A0A1S8GNU2"/>
<dbReference type="InterPro" id="IPR003453">
    <property type="entry name" value="ABC_MlaE_roteobac"/>
</dbReference>
<evidence type="ECO:0000256" key="1">
    <source>
        <dbReference type="ARBA" id="ARBA00003787"/>
    </source>
</evidence>
<organism evidence="9 10">
    <name type="scientific">Bombella intestini</name>
    <dbReference type="NCBI Taxonomy" id="1539051"/>
    <lineage>
        <taxon>Bacteria</taxon>
        <taxon>Pseudomonadati</taxon>
        <taxon>Pseudomonadota</taxon>
        <taxon>Alphaproteobacteria</taxon>
        <taxon>Acetobacterales</taxon>
        <taxon>Acetobacteraceae</taxon>
        <taxon>Bombella</taxon>
    </lineage>
</organism>
<keyword evidence="5 8" id="KW-0812">Transmembrane</keyword>
<dbReference type="Proteomes" id="UP000200980">
    <property type="component" value="Unassembled WGS sequence"/>
</dbReference>
<evidence type="ECO:0000313" key="10">
    <source>
        <dbReference type="Proteomes" id="UP000200980"/>
    </source>
</evidence>
<keyword evidence="7 8" id="KW-0472">Membrane</keyword>
<evidence type="ECO:0000256" key="2">
    <source>
        <dbReference type="ARBA" id="ARBA00004141"/>
    </source>
</evidence>
<comment type="caution">
    <text evidence="9">The sequence shown here is derived from an EMBL/GenBank/DDBJ whole genome shotgun (WGS) entry which is preliminary data.</text>
</comment>
<evidence type="ECO:0000256" key="5">
    <source>
        <dbReference type="ARBA" id="ARBA00022692"/>
    </source>
</evidence>
<keyword evidence="4" id="KW-0813">Transport</keyword>